<organism evidence="2 3">
    <name type="scientific">Microbacterium rhizosphaerae</name>
    <dbReference type="NCBI Taxonomy" id="1678237"/>
    <lineage>
        <taxon>Bacteria</taxon>
        <taxon>Bacillati</taxon>
        <taxon>Actinomycetota</taxon>
        <taxon>Actinomycetes</taxon>
        <taxon>Micrococcales</taxon>
        <taxon>Microbacteriaceae</taxon>
        <taxon>Microbacterium</taxon>
    </lineage>
</organism>
<protein>
    <submittedName>
        <fullName evidence="2">Uncharacterized protein</fullName>
    </submittedName>
</protein>
<keyword evidence="3" id="KW-1185">Reference proteome</keyword>
<dbReference type="RefSeq" id="WP_320943979.1">
    <property type="nucleotide sequence ID" value="NZ_BAABEU010000007.1"/>
</dbReference>
<reference evidence="2 3" key="1">
    <citation type="submission" date="2023-11" db="EMBL/GenBank/DDBJ databases">
        <title>Genome sequence of Microbacterium rhizosphaerae KACC 19337.</title>
        <authorList>
            <person name="Choi H."/>
            <person name="Kim S."/>
            <person name="Kim Y."/>
            <person name="Kwon S.-W."/>
            <person name="Heo J."/>
        </authorList>
    </citation>
    <scope>NUCLEOTIDE SEQUENCE [LARGE SCALE GENOMIC DNA]</scope>
    <source>
        <strain evidence="2 3">KACC 19337</strain>
    </source>
</reference>
<accession>A0ABZ0STV0</accession>
<evidence type="ECO:0000313" key="3">
    <source>
        <dbReference type="Proteomes" id="UP001323798"/>
    </source>
</evidence>
<proteinExistence type="predicted"/>
<dbReference type="EMBL" id="CP139368">
    <property type="protein sequence ID" value="WPR91278.1"/>
    <property type="molecule type" value="Genomic_DNA"/>
</dbReference>
<sequence>MIRRLAIATIAVLLAGTLNGCSLSAAGDAYCVPMVKVAPHHAHPGDRITVWTNDRCRAPVPPGGWMVGAAPDGTGPDPVVSVMVHPRADGRFSTTLELPADMAAGDAHAGIWNWDYSRCKDTGASCAGPMGSFRVASR</sequence>
<keyword evidence="1" id="KW-0732">Signal</keyword>
<name>A0ABZ0STV0_9MICO</name>
<gene>
    <name evidence="2" type="ORF">SM116_08355</name>
</gene>
<feature type="chain" id="PRO_5046645289" evidence="1">
    <location>
        <begin position="21"/>
        <end position="138"/>
    </location>
</feature>
<dbReference type="Proteomes" id="UP001323798">
    <property type="component" value="Chromosome"/>
</dbReference>
<evidence type="ECO:0000256" key="1">
    <source>
        <dbReference type="SAM" id="SignalP"/>
    </source>
</evidence>
<feature type="signal peptide" evidence="1">
    <location>
        <begin position="1"/>
        <end position="20"/>
    </location>
</feature>
<evidence type="ECO:0000313" key="2">
    <source>
        <dbReference type="EMBL" id="WPR91278.1"/>
    </source>
</evidence>